<dbReference type="Gene3D" id="3.90.1170.50">
    <property type="entry name" value="Aldehyde oxidase/xanthine dehydrogenase, a/b hammerhead"/>
    <property type="match status" value="1"/>
</dbReference>
<keyword evidence="1" id="KW-0500">Molybdenum</keyword>
<dbReference type="PANTHER" id="PTHR11908">
    <property type="entry name" value="XANTHINE DEHYDROGENASE"/>
    <property type="match status" value="1"/>
</dbReference>
<dbReference type="EMBL" id="RBIG01000004">
    <property type="protein sequence ID" value="RKQ68069.1"/>
    <property type="molecule type" value="Genomic_DNA"/>
</dbReference>
<dbReference type="RefSeq" id="WP_121221816.1">
    <property type="nucleotide sequence ID" value="NZ_RBIG01000004.1"/>
</dbReference>
<dbReference type="SMART" id="SM01008">
    <property type="entry name" value="Ald_Xan_dh_C"/>
    <property type="match status" value="1"/>
</dbReference>
<reference evidence="4 5" key="1">
    <citation type="submission" date="2018-10" db="EMBL/GenBank/DDBJ databases">
        <title>Comparative analysis of microorganisms from saline springs in Andes Mountain Range, Colombia.</title>
        <authorList>
            <person name="Rubin E."/>
        </authorList>
    </citation>
    <scope>NUCLEOTIDE SEQUENCE [LARGE SCALE GENOMIC DNA]</scope>
    <source>
        <strain evidence="4 5">USBA 36</strain>
    </source>
</reference>
<dbReference type="SUPFAM" id="SSF54665">
    <property type="entry name" value="CO dehydrogenase molybdoprotein N-domain-like"/>
    <property type="match status" value="1"/>
</dbReference>
<organism evidence="4 5">
    <name type="scientific">Oceanibaculum indicum</name>
    <dbReference type="NCBI Taxonomy" id="526216"/>
    <lineage>
        <taxon>Bacteria</taxon>
        <taxon>Pseudomonadati</taxon>
        <taxon>Pseudomonadota</taxon>
        <taxon>Alphaproteobacteria</taxon>
        <taxon>Rhodospirillales</taxon>
        <taxon>Oceanibaculaceae</taxon>
        <taxon>Oceanibaculum</taxon>
    </lineage>
</organism>
<dbReference type="OrthoDB" id="9758509at2"/>
<dbReference type="InterPro" id="IPR037165">
    <property type="entry name" value="AldOxase/xan_DH_Mopterin-bd_sf"/>
</dbReference>
<sequence>MGQFGIGQPMTRKEDQRFITGTGRYTDDIRLPGEAHGFVLRAPFAHANFTIGDLSAAKSAPGVLAVLTGEDVAKDGIGDIPCRVPIKNIDGSMSILPPFPILAQGTVRHVGDAVAFIVAETVEQAQDASELIEVEYDELPAIADTGRATAPDSPLVWPQAKNNLCFDWEMGDGKAAETNAAKAHHITRIRLVNNRLVVNSMEPRNAIGTYDAAKDSYELYTTSQGSHTLRGLLAENIFKVAPEKIRVVTPDVGGGFGMKLFLYREHALTMYAAKKIGRPVRWVASRSDGFVSDTQGRDHVTEAALAMDKDGNFLALQVNITANLGAYLSNFSTYVPTMAGSNMYQGLYKTPAVHVHVQGVFTNTVPVDAYRGAGRPEAAYLVERLVDKAAREIGLSPDEIRRRNFIPPEAMPYSTALGDVYDSGEFTAHMELAMQKAGWDGISARKAEARKRGKLRGIGMSTYVEACGGGSDETATVSVNEDGGATVLIGTQSNGQGHETAYAQIVSEHLGLPLDRITVKQGDTAEIATGRGTGGSRSVPVGGAALDGASLKLKEKAQKLAAHLLEAAEADIEFEDAVFTIAGTDRRMTLAEVATAASDPAKLPEGMEPGLTVENAWKPPAATFPNGTHICELDIDADTGTVEFVKYTVVDDFGKIINPLLLAGQVHGGVAQGIGQALYEHTIYDGDTGQLVTGSFMDYCMPRADQIPFVDFDMHNVPCTTNALGIKGCGEAGAIGAPPAVINALVDALQEYGVDHIDMPATAPVIWQKIQSGTAKAAA</sequence>
<keyword evidence="2" id="KW-0560">Oxidoreductase</keyword>
<dbReference type="InterPro" id="IPR016208">
    <property type="entry name" value="Ald_Oxase/xanthine_DH-like"/>
</dbReference>
<dbReference type="Pfam" id="PF02738">
    <property type="entry name" value="MoCoBD_1"/>
    <property type="match status" value="1"/>
</dbReference>
<protein>
    <submittedName>
        <fullName evidence="4">Carbon-monoxide dehydrogenase large subunit</fullName>
    </submittedName>
</protein>
<dbReference type="GO" id="GO:0016491">
    <property type="term" value="F:oxidoreductase activity"/>
    <property type="evidence" value="ECO:0007669"/>
    <property type="project" value="UniProtKB-KW"/>
</dbReference>
<comment type="caution">
    <text evidence="4">The sequence shown here is derived from an EMBL/GenBank/DDBJ whole genome shotgun (WGS) entry which is preliminary data.</text>
</comment>
<dbReference type="InterPro" id="IPR046867">
    <property type="entry name" value="AldOxase/xan_DH_MoCoBD2"/>
</dbReference>
<evidence type="ECO:0000259" key="3">
    <source>
        <dbReference type="SMART" id="SM01008"/>
    </source>
</evidence>
<dbReference type="Proteomes" id="UP000277424">
    <property type="component" value="Unassembled WGS sequence"/>
</dbReference>
<dbReference type="Pfam" id="PF20256">
    <property type="entry name" value="MoCoBD_2"/>
    <property type="match status" value="1"/>
</dbReference>
<dbReference type="PANTHER" id="PTHR11908:SF132">
    <property type="entry name" value="ALDEHYDE OXIDASE 1-RELATED"/>
    <property type="match status" value="1"/>
</dbReference>
<name>A0A420WAM7_9PROT</name>
<evidence type="ECO:0000256" key="1">
    <source>
        <dbReference type="ARBA" id="ARBA00022505"/>
    </source>
</evidence>
<proteinExistence type="predicted"/>
<gene>
    <name evidence="4" type="ORF">BCL74_3387</name>
</gene>
<dbReference type="AlphaFoldDB" id="A0A420WAM7"/>
<accession>A0A420WAM7</accession>
<feature type="domain" description="Aldehyde oxidase/xanthine dehydrogenase a/b hammerhead" evidence="3">
    <location>
        <begin position="20"/>
        <end position="140"/>
    </location>
</feature>
<evidence type="ECO:0000313" key="5">
    <source>
        <dbReference type="Proteomes" id="UP000277424"/>
    </source>
</evidence>
<dbReference type="InterPro" id="IPR036856">
    <property type="entry name" value="Ald_Oxase/Xan_DH_a/b_sf"/>
</dbReference>
<dbReference type="GO" id="GO:0005506">
    <property type="term" value="F:iron ion binding"/>
    <property type="evidence" value="ECO:0007669"/>
    <property type="project" value="InterPro"/>
</dbReference>
<evidence type="ECO:0000256" key="2">
    <source>
        <dbReference type="ARBA" id="ARBA00023002"/>
    </source>
</evidence>
<dbReference type="Gene3D" id="3.30.365.10">
    <property type="entry name" value="Aldehyde oxidase/xanthine dehydrogenase, molybdopterin binding domain"/>
    <property type="match status" value="4"/>
</dbReference>
<evidence type="ECO:0000313" key="4">
    <source>
        <dbReference type="EMBL" id="RKQ68069.1"/>
    </source>
</evidence>
<dbReference type="Pfam" id="PF01315">
    <property type="entry name" value="Ald_Xan_dh_C"/>
    <property type="match status" value="1"/>
</dbReference>
<dbReference type="InterPro" id="IPR000674">
    <property type="entry name" value="Ald_Oxase/Xan_DH_a/b"/>
</dbReference>
<dbReference type="InterPro" id="IPR008274">
    <property type="entry name" value="AldOxase/xan_DH_MoCoBD1"/>
</dbReference>
<dbReference type="SUPFAM" id="SSF56003">
    <property type="entry name" value="Molybdenum cofactor-binding domain"/>
    <property type="match status" value="1"/>
</dbReference>